<evidence type="ECO:0000256" key="1">
    <source>
        <dbReference type="SAM" id="MobiDB-lite"/>
    </source>
</evidence>
<organism evidence="2">
    <name type="scientific">viral metagenome</name>
    <dbReference type="NCBI Taxonomy" id="1070528"/>
    <lineage>
        <taxon>unclassified sequences</taxon>
        <taxon>metagenomes</taxon>
        <taxon>organismal metagenomes</taxon>
    </lineage>
</organism>
<dbReference type="AlphaFoldDB" id="A0A6H1ZEQ8"/>
<proteinExistence type="predicted"/>
<accession>A0A6H1ZEQ8</accession>
<protein>
    <recommendedName>
        <fullName evidence="3">Tail protein</fullName>
    </recommendedName>
</protein>
<evidence type="ECO:0008006" key="3">
    <source>
        <dbReference type="Google" id="ProtNLM"/>
    </source>
</evidence>
<evidence type="ECO:0000313" key="2">
    <source>
        <dbReference type="EMBL" id="QJA45867.1"/>
    </source>
</evidence>
<name>A0A6H1ZEQ8_9ZZZZ</name>
<reference evidence="2" key="1">
    <citation type="submission" date="2020-03" db="EMBL/GenBank/DDBJ databases">
        <title>The deep terrestrial virosphere.</title>
        <authorList>
            <person name="Holmfeldt K."/>
            <person name="Nilsson E."/>
            <person name="Simone D."/>
            <person name="Lopez-Fernandez M."/>
            <person name="Wu X."/>
            <person name="de Brujin I."/>
            <person name="Lundin D."/>
            <person name="Andersson A."/>
            <person name="Bertilsson S."/>
            <person name="Dopson M."/>
        </authorList>
    </citation>
    <scope>NUCLEOTIDE SEQUENCE</scope>
    <source>
        <strain evidence="2">TM448A00285</strain>
    </source>
</reference>
<feature type="region of interest" description="Disordered" evidence="1">
    <location>
        <begin position="47"/>
        <end position="66"/>
    </location>
</feature>
<sequence length="128" mass="13787">MAEVVQTNVAEALGEFGLRVEGHAKRELQKGHGVLTGTLRRSIHTAGPDYSWSGDDVEPSPSAPERGGVLAKAVKTAVGLVVQVGSGLRYALAVHQGHGSFKGYHYLRKGLNKAKKELPEVLKRHKLK</sequence>
<dbReference type="EMBL" id="MT143998">
    <property type="protein sequence ID" value="QJA45867.1"/>
    <property type="molecule type" value="Genomic_DNA"/>
</dbReference>
<gene>
    <name evidence="2" type="ORF">TM448A00285_0045</name>
</gene>